<dbReference type="PANTHER" id="PTHR35038">
    <property type="entry name" value="DISSIMILATORY SULFITE REDUCTASE SIRA"/>
    <property type="match status" value="1"/>
</dbReference>
<dbReference type="Gene3D" id="3.90.10.10">
    <property type="entry name" value="Cytochrome C3"/>
    <property type="match status" value="1"/>
</dbReference>
<dbReference type="GO" id="GO:0020037">
    <property type="term" value="F:heme binding"/>
    <property type="evidence" value="ECO:0007669"/>
    <property type="project" value="InterPro"/>
</dbReference>
<keyword evidence="4" id="KW-0732">Signal</keyword>
<keyword evidence="3" id="KW-0479">Metal-binding</keyword>
<dbReference type="InterPro" id="IPR020942">
    <property type="entry name" value="Cyt_c_III_dom"/>
</dbReference>
<dbReference type="GO" id="GO:0009055">
    <property type="term" value="F:electron transfer activity"/>
    <property type="evidence" value="ECO:0007669"/>
    <property type="project" value="InterPro"/>
</dbReference>
<sequence length="460" mass="52059">MKNKQGSKSIRWAANYRRYSTFLLVMLILAIMIFGIGYKISRQSYFCPTCHYMKPYSNNWENSTHSHIECIKCHDIGFFKQTGFALKYLLGTYNPRPHSIIENKNCVRDGCHNIETLSTDREFYEVSKFNHKKHLQNILRGMQLNCVSCHQQIVQGTHITVEPETCVLCHFYRLPQTAPITGCPSCHTSPKNQISVGGIIFNHEPYARLQVPCAQCHTRIIQGNGGVNKDKCSFCHIERSEEYEDVTKIHDVHVTRLNNDCFACHDTMKHGKLEMSRVIQMNCKNCHQAKHTYTERMYMGTGAPEIAETPSTMFLSQVSCDGCHVNAESPRDSAQSGAHFKQGCLACHEKKYADLVNNWLTISAQLYTALDAIPAPKNESLELKEFVSKGKIVHNPFYAYKMLQKYVELSTASQSKSAPKKDVMSSPLSAYPKLMDVVDTTCSTFCHPAKDVKPATTAKG</sequence>
<dbReference type="InterPro" id="IPR051829">
    <property type="entry name" value="Multiheme_Cytochr_ET"/>
</dbReference>
<evidence type="ECO:0000259" key="8">
    <source>
        <dbReference type="Pfam" id="PF02085"/>
    </source>
</evidence>
<evidence type="ECO:0000256" key="3">
    <source>
        <dbReference type="ARBA" id="ARBA00022723"/>
    </source>
</evidence>
<keyword evidence="1" id="KW-0813">Transport</keyword>
<evidence type="ECO:0000256" key="1">
    <source>
        <dbReference type="ARBA" id="ARBA00022448"/>
    </source>
</evidence>
<evidence type="ECO:0000256" key="7">
    <source>
        <dbReference type="SAM" id="Phobius"/>
    </source>
</evidence>
<dbReference type="EMBL" id="MFGW01000056">
    <property type="protein sequence ID" value="OGF67392.1"/>
    <property type="molecule type" value="Genomic_DNA"/>
</dbReference>
<evidence type="ECO:0000256" key="5">
    <source>
        <dbReference type="ARBA" id="ARBA00022982"/>
    </source>
</evidence>
<keyword evidence="6" id="KW-0408">Iron</keyword>
<evidence type="ECO:0000256" key="2">
    <source>
        <dbReference type="ARBA" id="ARBA00022617"/>
    </source>
</evidence>
<dbReference type="InterPro" id="IPR038266">
    <property type="entry name" value="NapC/NirT_cytc_sf"/>
</dbReference>
<dbReference type="SUPFAM" id="SSF48695">
    <property type="entry name" value="Multiheme cytochromes"/>
    <property type="match status" value="1"/>
</dbReference>
<evidence type="ECO:0000313" key="10">
    <source>
        <dbReference type="Proteomes" id="UP000178943"/>
    </source>
</evidence>
<dbReference type="InterPro" id="IPR036280">
    <property type="entry name" value="Multihaem_cyt_sf"/>
</dbReference>
<dbReference type="Proteomes" id="UP000178943">
    <property type="component" value="Unassembled WGS sequence"/>
</dbReference>
<proteinExistence type="predicted"/>
<feature type="non-terminal residue" evidence="9">
    <location>
        <position position="460"/>
    </location>
</feature>
<dbReference type="GO" id="GO:0046872">
    <property type="term" value="F:metal ion binding"/>
    <property type="evidence" value="ECO:0007669"/>
    <property type="project" value="UniProtKB-KW"/>
</dbReference>
<dbReference type="STRING" id="1817863.A2Y62_00970"/>
<reference evidence="9 10" key="1">
    <citation type="journal article" date="2016" name="Nat. Commun.">
        <title>Thousands of microbial genomes shed light on interconnected biogeochemical processes in an aquifer system.</title>
        <authorList>
            <person name="Anantharaman K."/>
            <person name="Brown C.T."/>
            <person name="Hug L.A."/>
            <person name="Sharon I."/>
            <person name="Castelle C.J."/>
            <person name="Probst A.J."/>
            <person name="Thomas B.C."/>
            <person name="Singh A."/>
            <person name="Wilkins M.J."/>
            <person name="Karaoz U."/>
            <person name="Brodie E.L."/>
            <person name="Williams K.H."/>
            <person name="Hubbard S.S."/>
            <person name="Banfield J.F."/>
        </authorList>
    </citation>
    <scope>NUCLEOTIDE SEQUENCE [LARGE SCALE GENOMIC DNA]</scope>
</reference>
<organism evidence="9 10">
    <name type="scientific">Candidatus Fischerbacteria bacterium RBG_13_37_8</name>
    <dbReference type="NCBI Taxonomy" id="1817863"/>
    <lineage>
        <taxon>Bacteria</taxon>
        <taxon>Candidatus Fischeribacteriota</taxon>
    </lineage>
</organism>
<keyword evidence="5" id="KW-0249">Electron transport</keyword>
<dbReference type="AlphaFoldDB" id="A0A1F5VV97"/>
<keyword evidence="7" id="KW-0812">Transmembrane</keyword>
<keyword evidence="2" id="KW-0349">Heme</keyword>
<feature type="domain" description="Class III cytochrome C" evidence="8">
    <location>
        <begin position="198"/>
        <end position="287"/>
    </location>
</feature>
<evidence type="ECO:0000313" key="9">
    <source>
        <dbReference type="EMBL" id="OGF67392.1"/>
    </source>
</evidence>
<accession>A0A1F5VV97</accession>
<feature type="transmembrane region" description="Helical" evidence="7">
    <location>
        <begin position="21"/>
        <end position="40"/>
    </location>
</feature>
<name>A0A1F5VV97_9BACT</name>
<protein>
    <recommendedName>
        <fullName evidence="8">Class III cytochrome C domain-containing protein</fullName>
    </recommendedName>
</protein>
<evidence type="ECO:0000256" key="4">
    <source>
        <dbReference type="ARBA" id="ARBA00022729"/>
    </source>
</evidence>
<evidence type="ECO:0000256" key="6">
    <source>
        <dbReference type="ARBA" id="ARBA00023004"/>
    </source>
</evidence>
<gene>
    <name evidence="9" type="ORF">A2Y62_00970</name>
</gene>
<dbReference type="Gene3D" id="1.10.3820.10">
    <property type="entry name" value="Di-heme elbow motif domain"/>
    <property type="match status" value="1"/>
</dbReference>
<comment type="caution">
    <text evidence="9">The sequence shown here is derived from an EMBL/GenBank/DDBJ whole genome shotgun (WGS) entry which is preliminary data.</text>
</comment>
<keyword evidence="7" id="KW-0472">Membrane</keyword>
<dbReference type="CDD" id="cd08168">
    <property type="entry name" value="Cytochrom_C3"/>
    <property type="match status" value="1"/>
</dbReference>
<dbReference type="Pfam" id="PF02085">
    <property type="entry name" value="Cytochrom_CIII"/>
    <property type="match status" value="1"/>
</dbReference>
<keyword evidence="7" id="KW-1133">Transmembrane helix</keyword>